<proteinExistence type="predicted"/>
<reference evidence="2 3" key="1">
    <citation type="journal article" date="2013" name="Antonie Van Leeuwenhoek">
        <title>Paracoccus zhejiangensis sp. nov., isolated from activated sludge in wastewater-treatment system.</title>
        <authorList>
            <person name="Wu Z.G."/>
            <person name="Zhang D.F."/>
            <person name="Liu Y.L."/>
            <person name="Wang F."/>
            <person name="Jiang X."/>
            <person name="Li C."/>
            <person name="Li S.P."/>
            <person name="Hong Q."/>
            <person name="Li W.J."/>
        </authorList>
    </citation>
    <scope>NUCLEOTIDE SEQUENCE [LARGE SCALE GENOMIC DNA]</scope>
    <source>
        <strain evidence="2 3">J6</strain>
    </source>
</reference>
<dbReference type="AlphaFoldDB" id="A0A2H5F1A7"/>
<dbReference type="Proteomes" id="UP000234530">
    <property type="component" value="Chromosome"/>
</dbReference>
<protein>
    <submittedName>
        <fullName evidence="2">Uncharacterized protein</fullName>
    </submittedName>
</protein>
<dbReference type="KEGG" id="pzh:CX676_15230"/>
<dbReference type="EMBL" id="CP025430">
    <property type="protein sequence ID" value="AUH65349.1"/>
    <property type="molecule type" value="Genomic_DNA"/>
</dbReference>
<feature type="signal peptide" evidence="1">
    <location>
        <begin position="1"/>
        <end position="21"/>
    </location>
</feature>
<organism evidence="2 3">
    <name type="scientific">Paracoccus zhejiangensis</name>
    <dbReference type="NCBI Taxonomy" id="1077935"/>
    <lineage>
        <taxon>Bacteria</taxon>
        <taxon>Pseudomonadati</taxon>
        <taxon>Pseudomonadota</taxon>
        <taxon>Alphaproteobacteria</taxon>
        <taxon>Rhodobacterales</taxon>
        <taxon>Paracoccaceae</taxon>
        <taxon>Paracoccus</taxon>
    </lineage>
</organism>
<evidence type="ECO:0000256" key="1">
    <source>
        <dbReference type="SAM" id="SignalP"/>
    </source>
</evidence>
<gene>
    <name evidence="2" type="ORF">CX676_15230</name>
</gene>
<evidence type="ECO:0000313" key="2">
    <source>
        <dbReference type="EMBL" id="AUH65349.1"/>
    </source>
</evidence>
<keyword evidence="3" id="KW-1185">Reference proteome</keyword>
<feature type="chain" id="PRO_5014195567" evidence="1">
    <location>
        <begin position="22"/>
        <end position="83"/>
    </location>
</feature>
<keyword evidence="1" id="KW-0732">Signal</keyword>
<evidence type="ECO:0000313" key="3">
    <source>
        <dbReference type="Proteomes" id="UP000234530"/>
    </source>
</evidence>
<dbReference type="PROSITE" id="PS51257">
    <property type="entry name" value="PROKAR_LIPOPROTEIN"/>
    <property type="match status" value="1"/>
</dbReference>
<sequence length="83" mass="9138">MRMFVKPVLIASAILSLAACSLDPREYETTPVVVQTEAGPVTCQLYTHEQVIWDRATSRPNSMDVETADNLCRQEGVRVKSGG</sequence>
<dbReference type="OrthoDB" id="7777983at2"/>
<accession>A0A2H5F1A7</accession>
<name>A0A2H5F1A7_9RHOB</name>